<comment type="subcellular location">
    <subcellularLocation>
        <location evidence="3">Endoplasmic reticulum membrane</location>
        <topology evidence="3">Peripheral membrane protein</topology>
    </subcellularLocation>
    <subcellularLocation>
        <location evidence="2">Microsome membrane</location>
        <topology evidence="2">Peripheral membrane protein</topology>
    </subcellularLocation>
</comment>
<dbReference type="Gene3D" id="1.10.630.10">
    <property type="entry name" value="Cytochrome P450"/>
    <property type="match status" value="1"/>
</dbReference>
<feature type="signal peptide" evidence="14">
    <location>
        <begin position="1"/>
        <end position="25"/>
    </location>
</feature>
<dbReference type="InterPro" id="IPR001128">
    <property type="entry name" value="Cyt_P450"/>
</dbReference>
<evidence type="ECO:0000256" key="4">
    <source>
        <dbReference type="ARBA" id="ARBA00010617"/>
    </source>
</evidence>
<reference evidence="15" key="1">
    <citation type="journal article" date="2015" name="Environ. Sci. Technol.">
        <title>Identification of the Full 46 Cytochrome P450 (CYP) Complement and Modulation of CYP Expression in Response to Water-Accommodated Fractions of Crude Oil in the Cyclopoid Copepod Paracyclopina nana.</title>
        <authorList>
            <person name="Han J."/>
            <person name="Won E.J."/>
            <person name="Kim H.S."/>
            <person name="Nelson D.R."/>
            <person name="Lee S.J."/>
            <person name="Park H.G."/>
            <person name="Lee J.S."/>
        </authorList>
    </citation>
    <scope>NUCLEOTIDE SEQUENCE</scope>
</reference>
<keyword evidence="7" id="KW-0492">Microsome</keyword>
<dbReference type="AlphaFoldDB" id="A0A0F7J012"/>
<dbReference type="PRINTS" id="PR00463">
    <property type="entry name" value="EP450I"/>
</dbReference>
<dbReference type="FunFam" id="1.10.630.10:FF:000182">
    <property type="entry name" value="Cytochrome P450 3A4"/>
    <property type="match status" value="1"/>
</dbReference>
<dbReference type="PRINTS" id="PR00385">
    <property type="entry name" value="P450"/>
</dbReference>
<accession>A0A0F7J012</accession>
<keyword evidence="6 12" id="KW-0479">Metal-binding</keyword>
<proteinExistence type="evidence at transcript level"/>
<evidence type="ECO:0000256" key="11">
    <source>
        <dbReference type="ARBA" id="ARBA00043906"/>
    </source>
</evidence>
<dbReference type="PROSITE" id="PS00086">
    <property type="entry name" value="CYTOCHROME_P450"/>
    <property type="match status" value="1"/>
</dbReference>
<dbReference type="SUPFAM" id="SSF48264">
    <property type="entry name" value="Cytochrome P450"/>
    <property type="match status" value="1"/>
</dbReference>
<dbReference type="EMBL" id="KP899593">
    <property type="protein sequence ID" value="AKH03525.1"/>
    <property type="molecule type" value="mRNA"/>
</dbReference>
<dbReference type="Pfam" id="PF00067">
    <property type="entry name" value="p450"/>
    <property type="match status" value="1"/>
</dbReference>
<dbReference type="GO" id="GO:0008395">
    <property type="term" value="F:steroid hydroxylase activity"/>
    <property type="evidence" value="ECO:0007669"/>
    <property type="project" value="TreeGrafter"/>
</dbReference>
<dbReference type="PANTHER" id="PTHR24302:SF15">
    <property type="entry name" value="FATTY-ACID PEROXYGENASE"/>
    <property type="match status" value="1"/>
</dbReference>
<dbReference type="InterPro" id="IPR017972">
    <property type="entry name" value="Cyt_P450_CS"/>
</dbReference>
<keyword evidence="5 12" id="KW-0349">Heme</keyword>
<evidence type="ECO:0000256" key="6">
    <source>
        <dbReference type="ARBA" id="ARBA00022723"/>
    </source>
</evidence>
<evidence type="ECO:0000256" key="14">
    <source>
        <dbReference type="SAM" id="SignalP"/>
    </source>
</evidence>
<feature type="chain" id="PRO_5002516627" evidence="14">
    <location>
        <begin position="26"/>
        <end position="489"/>
    </location>
</feature>
<dbReference type="PANTHER" id="PTHR24302">
    <property type="entry name" value="CYTOCHROME P450 FAMILY 3"/>
    <property type="match status" value="1"/>
</dbReference>
<dbReference type="CDD" id="cd11055">
    <property type="entry name" value="CYP3A-like"/>
    <property type="match status" value="1"/>
</dbReference>
<dbReference type="GO" id="GO:0016705">
    <property type="term" value="F:oxidoreductase activity, acting on paired donors, with incorporation or reduction of molecular oxygen"/>
    <property type="evidence" value="ECO:0007669"/>
    <property type="project" value="InterPro"/>
</dbReference>
<evidence type="ECO:0000256" key="10">
    <source>
        <dbReference type="ARBA" id="ARBA00023033"/>
    </source>
</evidence>
<keyword evidence="10 13" id="KW-0503">Monooxygenase</keyword>
<evidence type="ECO:0000256" key="5">
    <source>
        <dbReference type="ARBA" id="ARBA00022617"/>
    </source>
</evidence>
<feature type="binding site" description="axial binding residue" evidence="12">
    <location>
        <position position="435"/>
    </location>
    <ligand>
        <name>heme</name>
        <dbReference type="ChEBI" id="CHEBI:30413"/>
    </ligand>
    <ligandPart>
        <name>Fe</name>
        <dbReference type="ChEBI" id="CHEBI:18248"/>
    </ligandPart>
</feature>
<evidence type="ECO:0000256" key="1">
    <source>
        <dbReference type="ARBA" id="ARBA00001971"/>
    </source>
</evidence>
<keyword evidence="9 12" id="KW-0408">Iron</keyword>
<sequence length="489" mass="56147">MEWFACLLCIVALLILLFIWHSTKSYGRLESLGIPVIKPFLCFGSPPLDWHNVRWYDWYRMQHEKLGHTFGHYIGTFPVISTINPDFIKAVYVKNFEEFGDMVDNANLKDIMKTIDLAQGEDWKNLRKILSPTFTSGKLKKMIDPMSEVSAKAIENLKKLVKTGKPIEVKHFFQAYALDTICRCAFSIDTNALEDDDHKLIKAGREIFQGFAMTNWMETIGNLIFYFFPGLETTFPTIMYPESFYKLHDLTNDLIKERKASNEKFDDFIDKIIEVCNDANAPVSPDMIKAQGSIFFAAGFETTSNCLSTLCYTLAKNPDIQDKLYEEILSVLASNEEIDTESINNLPYLDAAIHENLRIHPPIPIQERICKKDVEVEGLKVKKGTYIRMPIYAAHMNPDFFPDPEAFNPDRFLKENASSMKPYTFRGFSGGPRICLGQRFAMVEMKICMARLLKSFKIKACPMTQLEYKAGDPFIMGFDSIYLTFEERS</sequence>
<dbReference type="GO" id="GO:0020037">
    <property type="term" value="F:heme binding"/>
    <property type="evidence" value="ECO:0007669"/>
    <property type="project" value="InterPro"/>
</dbReference>
<evidence type="ECO:0000256" key="12">
    <source>
        <dbReference type="PIRSR" id="PIRSR602401-1"/>
    </source>
</evidence>
<organism evidence="15">
    <name type="scientific">Paracyclopina nana</name>
    <name type="common">Marine copepod</name>
    <dbReference type="NCBI Taxonomy" id="565004"/>
    <lineage>
        <taxon>Eukaryota</taxon>
        <taxon>Metazoa</taxon>
        <taxon>Ecdysozoa</taxon>
        <taxon>Arthropoda</taxon>
        <taxon>Crustacea</taxon>
        <taxon>Multicrustacea</taxon>
        <taxon>Hexanauplia</taxon>
        <taxon>Copepoda</taxon>
        <taxon>Cyclopoida</taxon>
        <taxon>Cyclopettidae</taxon>
        <taxon>Paracyclopina</taxon>
    </lineage>
</organism>
<evidence type="ECO:0000256" key="2">
    <source>
        <dbReference type="ARBA" id="ARBA00004174"/>
    </source>
</evidence>
<dbReference type="InterPro" id="IPR036396">
    <property type="entry name" value="Cyt_P450_sf"/>
</dbReference>
<comment type="similarity">
    <text evidence="4 13">Belongs to the cytochrome P450 family.</text>
</comment>
<keyword evidence="8 13" id="KW-0560">Oxidoreductase</keyword>
<dbReference type="GO" id="GO:0005789">
    <property type="term" value="C:endoplasmic reticulum membrane"/>
    <property type="evidence" value="ECO:0007669"/>
    <property type="project" value="UniProtKB-SubCell"/>
</dbReference>
<protein>
    <submittedName>
        <fullName evidence="15">Cytochrome P450 3027E1</fullName>
    </submittedName>
</protein>
<name>A0A0F7J012_PARNA</name>
<comment type="function">
    <text evidence="11">Cytochromes P450 are a group of heme-thiolate monooxygenases. They oxidize a variety of structurally unrelated compounds, including steroids, fatty acids, and xenobiotics.</text>
</comment>
<evidence type="ECO:0000256" key="13">
    <source>
        <dbReference type="RuleBase" id="RU000461"/>
    </source>
</evidence>
<evidence type="ECO:0000313" key="15">
    <source>
        <dbReference type="EMBL" id="AKH03525.1"/>
    </source>
</evidence>
<evidence type="ECO:0000256" key="8">
    <source>
        <dbReference type="ARBA" id="ARBA00023002"/>
    </source>
</evidence>
<evidence type="ECO:0000256" key="9">
    <source>
        <dbReference type="ARBA" id="ARBA00023004"/>
    </source>
</evidence>
<evidence type="ECO:0000256" key="3">
    <source>
        <dbReference type="ARBA" id="ARBA00004406"/>
    </source>
</evidence>
<dbReference type="InterPro" id="IPR050705">
    <property type="entry name" value="Cytochrome_P450_3A"/>
</dbReference>
<dbReference type="InterPro" id="IPR002401">
    <property type="entry name" value="Cyt_P450_E_grp-I"/>
</dbReference>
<keyword evidence="14" id="KW-0732">Signal</keyword>
<evidence type="ECO:0000256" key="7">
    <source>
        <dbReference type="ARBA" id="ARBA00022848"/>
    </source>
</evidence>
<comment type="cofactor">
    <cofactor evidence="1 12">
        <name>heme</name>
        <dbReference type="ChEBI" id="CHEBI:30413"/>
    </cofactor>
</comment>
<gene>
    <name evidence="15" type="primary">CYP3027E1</name>
</gene>
<keyword evidence="7" id="KW-0256">Endoplasmic reticulum</keyword>
<dbReference type="GO" id="GO:0005506">
    <property type="term" value="F:iron ion binding"/>
    <property type="evidence" value="ECO:0007669"/>
    <property type="project" value="InterPro"/>
</dbReference>